<dbReference type="PANTHER" id="PTHR47594:SF3">
    <property type="entry name" value="PROTEIN THYLAKOID ASSEMBLY 8, CHLOROPLASTIC"/>
    <property type="match status" value="1"/>
</dbReference>
<dbReference type="Gene3D" id="1.25.40.10">
    <property type="entry name" value="Tetratricopeptide repeat domain"/>
    <property type="match status" value="1"/>
</dbReference>
<dbReference type="GO" id="GO:0009658">
    <property type="term" value="P:chloroplast organization"/>
    <property type="evidence" value="ECO:0007669"/>
    <property type="project" value="InterPro"/>
</dbReference>
<dbReference type="STRING" id="52838.A0A4S8IDZ9"/>
<evidence type="ECO:0000313" key="1">
    <source>
        <dbReference type="EMBL" id="THU46351.1"/>
    </source>
</evidence>
<dbReference type="Proteomes" id="UP000317650">
    <property type="component" value="Chromosome 9"/>
</dbReference>
<dbReference type="AlphaFoldDB" id="A0A4S8IDZ9"/>
<proteinExistence type="predicted"/>
<dbReference type="GO" id="GO:0003723">
    <property type="term" value="F:RNA binding"/>
    <property type="evidence" value="ECO:0007669"/>
    <property type="project" value="InterPro"/>
</dbReference>
<dbReference type="PANTHER" id="PTHR47594">
    <property type="entry name" value="PPR CONTAINING PLANT-LIKE PROTEIN"/>
    <property type="match status" value="1"/>
</dbReference>
<keyword evidence="2" id="KW-1185">Reference proteome</keyword>
<comment type="caution">
    <text evidence="1">The sequence shown here is derived from an EMBL/GenBank/DDBJ whole genome shotgun (WGS) entry which is preliminary data.</text>
</comment>
<dbReference type="InterPro" id="IPR044190">
    <property type="entry name" value="THA8-like"/>
</dbReference>
<evidence type="ECO:0000313" key="2">
    <source>
        <dbReference type="Proteomes" id="UP000317650"/>
    </source>
</evidence>
<name>A0A4S8IDZ9_MUSBA</name>
<dbReference type="GO" id="GO:0000373">
    <property type="term" value="P:Group II intron splicing"/>
    <property type="evidence" value="ECO:0007669"/>
    <property type="project" value="InterPro"/>
</dbReference>
<gene>
    <name evidence="1" type="ORF">C4D60_Mb09t04030</name>
</gene>
<dbReference type="EMBL" id="PYDT01000010">
    <property type="protein sequence ID" value="THU46351.1"/>
    <property type="molecule type" value="Genomic_DNA"/>
</dbReference>
<accession>A0A4S8IDZ9</accession>
<dbReference type="InterPro" id="IPR011990">
    <property type="entry name" value="TPR-like_helical_dom_sf"/>
</dbReference>
<sequence length="245" mass="27102">MASLSLSTTRLIFLRRSPPPQQQLPCPSHGPAAPVTCGPRDNRGKLLRGRTLSTEAILAVQALKRAAAAGDEPKVHRIVSVDLGRLIKADLLAALAELQRQNEWGLALKAFAAARREPWYRTDLALYAEMVSTLARCGAPDEIDALVAGLLKAEEGWISSENTKEISRFVRALMAAEKAKLVRDVYGNLKSGGFEPDEFLFKFLIRGLRRLGEDAAAEEVERDFEVWYECGSLPMEPLPEIIYMN</sequence>
<evidence type="ECO:0008006" key="3">
    <source>
        <dbReference type="Google" id="ProtNLM"/>
    </source>
</evidence>
<organism evidence="1 2">
    <name type="scientific">Musa balbisiana</name>
    <name type="common">Banana</name>
    <dbReference type="NCBI Taxonomy" id="52838"/>
    <lineage>
        <taxon>Eukaryota</taxon>
        <taxon>Viridiplantae</taxon>
        <taxon>Streptophyta</taxon>
        <taxon>Embryophyta</taxon>
        <taxon>Tracheophyta</taxon>
        <taxon>Spermatophyta</taxon>
        <taxon>Magnoliopsida</taxon>
        <taxon>Liliopsida</taxon>
        <taxon>Zingiberales</taxon>
        <taxon>Musaceae</taxon>
        <taxon>Musa</taxon>
    </lineage>
</organism>
<protein>
    <recommendedName>
        <fullName evidence="3">Pentacotripeptide-repeat region of PRORP domain-containing protein</fullName>
    </recommendedName>
</protein>
<reference evidence="1 2" key="1">
    <citation type="journal article" date="2019" name="Nat. Plants">
        <title>Genome sequencing of Musa balbisiana reveals subgenome evolution and function divergence in polyploid bananas.</title>
        <authorList>
            <person name="Yao X."/>
        </authorList>
    </citation>
    <scope>NUCLEOTIDE SEQUENCE [LARGE SCALE GENOMIC DNA]</scope>
    <source>
        <strain evidence="2">cv. DH-PKW</strain>
        <tissue evidence="1">Leaves</tissue>
    </source>
</reference>